<sequence length="102" mass="11033">MAYVSKRVSDLTGVEASDDKFVELVVRSAPGLKHPVKLDVLPEEIKGLKSAGEIVVLEVKNGETEQLIVSLAEWKKLSPKIDEIVANAPGLKGRRPGFRPGS</sequence>
<dbReference type="RefSeq" id="WP_207614864.1">
    <property type="nucleotide sequence ID" value="NZ_JAFNLL010000004.1"/>
</dbReference>
<keyword evidence="2" id="KW-1185">Reference proteome</keyword>
<accession>A0A939HA15</accession>
<dbReference type="AlphaFoldDB" id="A0A939HA15"/>
<reference evidence="1" key="1">
    <citation type="submission" date="2021-03" db="EMBL/GenBank/DDBJ databases">
        <title>A new species, PO-11, isolated from a karst cave deposit.</title>
        <authorList>
            <person name="Zhaoxiaoyong W."/>
        </authorList>
    </citation>
    <scope>NUCLEOTIDE SEQUENCE</scope>
    <source>
        <strain evidence="1">PO-11</strain>
    </source>
</reference>
<proteinExistence type="predicted"/>
<dbReference type="Proteomes" id="UP000664164">
    <property type="component" value="Unassembled WGS sequence"/>
</dbReference>
<evidence type="ECO:0000313" key="2">
    <source>
        <dbReference type="Proteomes" id="UP000664164"/>
    </source>
</evidence>
<organism evidence="1 2">
    <name type="scientific">Arthrobacter cavernae</name>
    <dbReference type="NCBI Taxonomy" id="2817681"/>
    <lineage>
        <taxon>Bacteria</taxon>
        <taxon>Bacillati</taxon>
        <taxon>Actinomycetota</taxon>
        <taxon>Actinomycetes</taxon>
        <taxon>Micrococcales</taxon>
        <taxon>Micrococcaceae</taxon>
        <taxon>Arthrobacter</taxon>
    </lineage>
</organism>
<comment type="caution">
    <text evidence="1">The sequence shown here is derived from an EMBL/GenBank/DDBJ whole genome shotgun (WGS) entry which is preliminary data.</text>
</comment>
<protein>
    <submittedName>
        <fullName evidence="1">Uncharacterized protein</fullName>
    </submittedName>
</protein>
<evidence type="ECO:0000313" key="1">
    <source>
        <dbReference type="EMBL" id="MBO1267062.1"/>
    </source>
</evidence>
<name>A0A939HA15_9MICC</name>
<gene>
    <name evidence="1" type="ORF">J1902_03555</name>
</gene>
<dbReference type="EMBL" id="JAFNLL010000004">
    <property type="protein sequence ID" value="MBO1267062.1"/>
    <property type="molecule type" value="Genomic_DNA"/>
</dbReference>